<organism evidence="6 7">
    <name type="scientific">Candidatus Coproplasma avicola</name>
    <dbReference type="NCBI Taxonomy" id="2840744"/>
    <lineage>
        <taxon>Bacteria</taxon>
        <taxon>Bacillati</taxon>
        <taxon>Bacillota</taxon>
        <taxon>Clostridia</taxon>
        <taxon>Eubacteriales</taxon>
        <taxon>Candidatus Coproplasma</taxon>
    </lineage>
</organism>
<dbReference type="GO" id="GO:0051304">
    <property type="term" value="P:chromosome separation"/>
    <property type="evidence" value="ECO:0007669"/>
    <property type="project" value="InterPro"/>
</dbReference>
<proteinExistence type="predicted"/>
<name>A0A9D1J8X7_9FIRM</name>
<dbReference type="Gene3D" id="1.10.10.10">
    <property type="entry name" value="Winged helix-like DNA-binding domain superfamily/Winged helix DNA-binding domain"/>
    <property type="match status" value="2"/>
</dbReference>
<dbReference type="EMBL" id="DVHK01000059">
    <property type="protein sequence ID" value="HIR66908.1"/>
    <property type="molecule type" value="Genomic_DNA"/>
</dbReference>
<evidence type="ECO:0000256" key="3">
    <source>
        <dbReference type="ARBA" id="ARBA00022829"/>
    </source>
</evidence>
<dbReference type="NCBIfam" id="TIGR00281">
    <property type="entry name" value="SMC-Scp complex subunit ScpB"/>
    <property type="match status" value="1"/>
</dbReference>
<dbReference type="AlphaFoldDB" id="A0A9D1J8X7"/>
<dbReference type="Proteomes" id="UP000823913">
    <property type="component" value="Unassembled WGS sequence"/>
</dbReference>
<dbReference type="InterPro" id="IPR036388">
    <property type="entry name" value="WH-like_DNA-bd_sf"/>
</dbReference>
<dbReference type="SUPFAM" id="SSF46785">
    <property type="entry name" value="Winged helix' DNA-binding domain"/>
    <property type="match status" value="2"/>
</dbReference>
<dbReference type="InterPro" id="IPR036390">
    <property type="entry name" value="WH_DNA-bd_sf"/>
</dbReference>
<evidence type="ECO:0000256" key="4">
    <source>
        <dbReference type="ARBA" id="ARBA00023306"/>
    </source>
</evidence>
<feature type="compositionally biased region" description="Basic and acidic residues" evidence="5">
    <location>
        <begin position="209"/>
        <end position="229"/>
    </location>
</feature>
<accession>A0A9D1J8X7</accession>
<protein>
    <submittedName>
        <fullName evidence="6">SMC-Scp complex subunit ScpB</fullName>
    </submittedName>
</protein>
<evidence type="ECO:0000256" key="5">
    <source>
        <dbReference type="SAM" id="MobiDB-lite"/>
    </source>
</evidence>
<comment type="caution">
    <text evidence="6">The sequence shown here is derived from an EMBL/GenBank/DDBJ whole genome shotgun (WGS) entry which is preliminary data.</text>
</comment>
<feature type="region of interest" description="Disordered" evidence="5">
    <location>
        <begin position="189"/>
        <end position="239"/>
    </location>
</feature>
<sequence>MNNLTNIIEAIAFASGDAVQVKFIIEKLGCSLKEVNACIDELKQKYSGDSGIQLLTFNGKIQFATNPAYKQQISSVLQPIKEKEFTRTILECAALIAYKQPVTKGELEEIRQVSCDYAIHTLLDLEMIVPCGRKDAVGKPILYATTDNFLKRFKLNSLEDLPDYDELMAQIAELNSSILEEEDSNYLYHKDEYSEEDDPEFQAKNKRKEKAEKPEPKVTEDGFELPEHLDGDDDIIEIK</sequence>
<reference evidence="6" key="2">
    <citation type="journal article" date="2021" name="PeerJ">
        <title>Extensive microbial diversity within the chicken gut microbiome revealed by metagenomics and culture.</title>
        <authorList>
            <person name="Gilroy R."/>
            <person name="Ravi A."/>
            <person name="Getino M."/>
            <person name="Pursley I."/>
            <person name="Horton D.L."/>
            <person name="Alikhan N.F."/>
            <person name="Baker D."/>
            <person name="Gharbi K."/>
            <person name="Hall N."/>
            <person name="Watson M."/>
            <person name="Adriaenssens E.M."/>
            <person name="Foster-Nyarko E."/>
            <person name="Jarju S."/>
            <person name="Secka A."/>
            <person name="Antonio M."/>
            <person name="Oren A."/>
            <person name="Chaudhuri R.R."/>
            <person name="La Ragione R."/>
            <person name="Hildebrand F."/>
            <person name="Pallen M.J."/>
        </authorList>
    </citation>
    <scope>NUCLEOTIDE SEQUENCE</scope>
    <source>
        <strain evidence="6">ChiW16-3235</strain>
    </source>
</reference>
<dbReference type="InterPro" id="IPR005234">
    <property type="entry name" value="ScpB_csome_segregation"/>
</dbReference>
<keyword evidence="3" id="KW-0159">Chromosome partition</keyword>
<evidence type="ECO:0000256" key="2">
    <source>
        <dbReference type="ARBA" id="ARBA00022618"/>
    </source>
</evidence>
<evidence type="ECO:0000313" key="6">
    <source>
        <dbReference type="EMBL" id="HIR66908.1"/>
    </source>
</evidence>
<feature type="compositionally biased region" description="Acidic residues" evidence="5">
    <location>
        <begin position="230"/>
        <end position="239"/>
    </location>
</feature>
<keyword evidence="4" id="KW-0131">Cell cycle</keyword>
<dbReference type="PANTHER" id="PTHR34298:SF2">
    <property type="entry name" value="SEGREGATION AND CONDENSATION PROTEIN B"/>
    <property type="match status" value="1"/>
</dbReference>
<keyword evidence="2" id="KW-0132">Cell division</keyword>
<dbReference type="PANTHER" id="PTHR34298">
    <property type="entry name" value="SEGREGATION AND CONDENSATION PROTEIN B"/>
    <property type="match status" value="1"/>
</dbReference>
<dbReference type="Pfam" id="PF04079">
    <property type="entry name" value="SMC_ScpB"/>
    <property type="match status" value="1"/>
</dbReference>
<dbReference type="GO" id="GO:0051301">
    <property type="term" value="P:cell division"/>
    <property type="evidence" value="ECO:0007669"/>
    <property type="project" value="UniProtKB-KW"/>
</dbReference>
<reference evidence="6" key="1">
    <citation type="submission" date="2020-10" db="EMBL/GenBank/DDBJ databases">
        <authorList>
            <person name="Gilroy R."/>
        </authorList>
    </citation>
    <scope>NUCLEOTIDE SEQUENCE</scope>
    <source>
        <strain evidence="6">ChiW16-3235</strain>
    </source>
</reference>
<evidence type="ECO:0000256" key="1">
    <source>
        <dbReference type="ARBA" id="ARBA00022490"/>
    </source>
</evidence>
<keyword evidence="1" id="KW-0963">Cytoplasm</keyword>
<evidence type="ECO:0000313" key="7">
    <source>
        <dbReference type="Proteomes" id="UP000823913"/>
    </source>
</evidence>
<gene>
    <name evidence="6" type="primary">scpB</name>
    <name evidence="6" type="ORF">IAB94_02525</name>
</gene>